<reference evidence="3" key="1">
    <citation type="journal article" date="2019" name="Int. J. Syst. Evol. Microbiol.">
        <title>The Global Catalogue of Microorganisms (GCM) 10K type strain sequencing project: providing services to taxonomists for standard genome sequencing and annotation.</title>
        <authorList>
            <consortium name="The Broad Institute Genomics Platform"/>
            <consortium name="The Broad Institute Genome Sequencing Center for Infectious Disease"/>
            <person name="Wu L."/>
            <person name="Ma J."/>
        </authorList>
    </citation>
    <scope>NUCLEOTIDE SEQUENCE [LARGE SCALE GENOMIC DNA]</scope>
    <source>
        <strain evidence="3">JCM 12165</strain>
    </source>
</reference>
<dbReference type="RefSeq" id="WP_343980568.1">
    <property type="nucleotide sequence ID" value="NZ_BAAAJG010000012.1"/>
</dbReference>
<organism evidence="2 3">
    <name type="scientific">Pseudonocardia aurantiaca</name>
    <dbReference type="NCBI Taxonomy" id="75290"/>
    <lineage>
        <taxon>Bacteria</taxon>
        <taxon>Bacillati</taxon>
        <taxon>Actinomycetota</taxon>
        <taxon>Actinomycetes</taxon>
        <taxon>Pseudonocardiales</taxon>
        <taxon>Pseudonocardiaceae</taxon>
        <taxon>Pseudonocardia</taxon>
    </lineage>
</organism>
<dbReference type="InterPro" id="IPR046858">
    <property type="entry name" value="ChrB_N"/>
</dbReference>
<name>A0ABW4FN89_9PSEU</name>
<protein>
    <submittedName>
        <fullName evidence="2">Chromate resistance protein ChrB</fullName>
    </submittedName>
</protein>
<evidence type="ECO:0000313" key="3">
    <source>
        <dbReference type="Proteomes" id="UP001597145"/>
    </source>
</evidence>
<keyword evidence="3" id="KW-1185">Reference proteome</keyword>
<sequence>MSDGATAPAAGEWVLLCYRVPREPSTPRIAIWRKLKRLGVAQIGDGVVALPTDARTREQLEWVADDVEQAGGSAVLWTAVPSSRGQERRLAEQMQAARAMEYAAVEQEADAARIGPVADRAGVLRRLRGELRRIERRDYFPPEQKETARAAVRALAAVIADQRGELV</sequence>
<dbReference type="EMBL" id="JBHUCP010000017">
    <property type="protein sequence ID" value="MFD1532075.1"/>
    <property type="molecule type" value="Genomic_DNA"/>
</dbReference>
<accession>A0ABW4FN89</accession>
<evidence type="ECO:0000313" key="2">
    <source>
        <dbReference type="EMBL" id="MFD1532075.1"/>
    </source>
</evidence>
<evidence type="ECO:0000259" key="1">
    <source>
        <dbReference type="Pfam" id="PF20229"/>
    </source>
</evidence>
<proteinExistence type="predicted"/>
<feature type="domain" description="ChrB N-terminal" evidence="1">
    <location>
        <begin position="28"/>
        <end position="105"/>
    </location>
</feature>
<dbReference type="Proteomes" id="UP001597145">
    <property type="component" value="Unassembled WGS sequence"/>
</dbReference>
<dbReference type="Pfam" id="PF20229">
    <property type="entry name" value="ChrB_N"/>
    <property type="match status" value="1"/>
</dbReference>
<gene>
    <name evidence="2" type="ORF">ACFSCY_21835</name>
</gene>
<comment type="caution">
    <text evidence="2">The sequence shown here is derived from an EMBL/GenBank/DDBJ whole genome shotgun (WGS) entry which is preliminary data.</text>
</comment>